<dbReference type="Proteomes" id="UP000319865">
    <property type="component" value="Unassembled WGS sequence"/>
</dbReference>
<evidence type="ECO:0000256" key="7">
    <source>
        <dbReference type="ARBA" id="ARBA00022840"/>
    </source>
</evidence>
<reference evidence="12 13" key="1">
    <citation type="submission" date="2019-06" db="EMBL/GenBank/DDBJ databases">
        <title>Sequencing the genomes of 1000 actinobacteria strains.</title>
        <authorList>
            <person name="Klenk H.-P."/>
        </authorList>
    </citation>
    <scope>NUCLEOTIDE SEQUENCE [LARGE SCALE GENOMIC DNA]</scope>
    <source>
        <strain evidence="12 13">DSM 46837</strain>
    </source>
</reference>
<dbReference type="GO" id="GO:0005524">
    <property type="term" value="F:ATP binding"/>
    <property type="evidence" value="ECO:0007669"/>
    <property type="project" value="UniProtKB-KW"/>
</dbReference>
<dbReference type="PANTHER" id="PTHR43442:SF3">
    <property type="entry name" value="GLUCONOKINASE-RELATED"/>
    <property type="match status" value="1"/>
</dbReference>
<keyword evidence="5 10" id="KW-0547">Nucleotide-binding</keyword>
<dbReference type="PANTHER" id="PTHR43442">
    <property type="entry name" value="GLUCONOKINASE-RELATED"/>
    <property type="match status" value="1"/>
</dbReference>
<gene>
    <name evidence="12" type="ORF">FHU33_3786</name>
</gene>
<dbReference type="CDD" id="cd02021">
    <property type="entry name" value="GntK"/>
    <property type="match status" value="1"/>
</dbReference>
<evidence type="ECO:0000256" key="9">
    <source>
        <dbReference type="ARBA" id="ARBA00048090"/>
    </source>
</evidence>
<dbReference type="GO" id="GO:0046316">
    <property type="term" value="F:gluconokinase activity"/>
    <property type="evidence" value="ECO:0007669"/>
    <property type="project" value="UniProtKB-EC"/>
</dbReference>
<comment type="caution">
    <text evidence="12">The sequence shown here is derived from an EMBL/GenBank/DDBJ whole genome shotgun (WGS) entry which is preliminary data.</text>
</comment>
<feature type="region of interest" description="Disordered" evidence="11">
    <location>
        <begin position="1"/>
        <end position="22"/>
    </location>
</feature>
<dbReference type="Pfam" id="PF13671">
    <property type="entry name" value="AAA_33"/>
    <property type="match status" value="1"/>
</dbReference>
<dbReference type="FunFam" id="3.40.50.300:FF:000522">
    <property type="entry name" value="Gluconokinase"/>
    <property type="match status" value="1"/>
</dbReference>
<dbReference type="InterPro" id="IPR006001">
    <property type="entry name" value="Therm_gnt_kin"/>
</dbReference>
<dbReference type="Gene3D" id="3.40.50.300">
    <property type="entry name" value="P-loop containing nucleotide triphosphate hydrolases"/>
    <property type="match status" value="1"/>
</dbReference>
<evidence type="ECO:0000313" key="12">
    <source>
        <dbReference type="EMBL" id="TQN44288.1"/>
    </source>
</evidence>
<name>A0A543PJN2_9ACTN</name>
<evidence type="ECO:0000256" key="4">
    <source>
        <dbReference type="ARBA" id="ARBA00022679"/>
    </source>
</evidence>
<comment type="similarity">
    <text evidence="2 10">Belongs to the gluconokinase GntK/GntV family.</text>
</comment>
<sequence length="206" mass="22212">MRLLSSACSSTDEVPGGGLRAYGRPMQSDAQVATTSVVVMGVSGSGKSTVATGLVQRLGWKFAEGDEFHPKANVEKMRSGQPLDDDDRWPWLRRLAAWIGEHEEAGTSVVVTCSALKRSYRDLLREGHPSVWFAHVTVDAQLLRERVEHRTGHFMPSSLVESQLATLQPLQEDEPGTSISGEGAPDVVVAEVLARLGAERGSPPGP</sequence>
<dbReference type="GO" id="GO:0005737">
    <property type="term" value="C:cytoplasm"/>
    <property type="evidence" value="ECO:0007669"/>
    <property type="project" value="TreeGrafter"/>
</dbReference>
<dbReference type="GO" id="GO:0019521">
    <property type="term" value="P:D-gluconate metabolic process"/>
    <property type="evidence" value="ECO:0007669"/>
    <property type="project" value="UniProtKB-KW"/>
</dbReference>
<evidence type="ECO:0000256" key="1">
    <source>
        <dbReference type="ARBA" id="ARBA00004761"/>
    </source>
</evidence>
<dbReference type="InterPro" id="IPR027417">
    <property type="entry name" value="P-loop_NTPase"/>
</dbReference>
<dbReference type="EC" id="2.7.1.12" evidence="3 10"/>
<organism evidence="12 13">
    <name type="scientific">Blastococcus colisei</name>
    <dbReference type="NCBI Taxonomy" id="1564162"/>
    <lineage>
        <taxon>Bacteria</taxon>
        <taxon>Bacillati</taxon>
        <taxon>Actinomycetota</taxon>
        <taxon>Actinomycetes</taxon>
        <taxon>Geodermatophilales</taxon>
        <taxon>Geodermatophilaceae</taxon>
        <taxon>Blastococcus</taxon>
    </lineage>
</organism>
<proteinExistence type="inferred from homology"/>
<feature type="compositionally biased region" description="Polar residues" evidence="11">
    <location>
        <begin position="1"/>
        <end position="12"/>
    </location>
</feature>
<evidence type="ECO:0000313" key="13">
    <source>
        <dbReference type="Proteomes" id="UP000319865"/>
    </source>
</evidence>
<keyword evidence="7 10" id="KW-0067">ATP-binding</keyword>
<comment type="pathway">
    <text evidence="1">Carbohydrate acid metabolism.</text>
</comment>
<evidence type="ECO:0000256" key="3">
    <source>
        <dbReference type="ARBA" id="ARBA00012054"/>
    </source>
</evidence>
<evidence type="ECO:0000256" key="2">
    <source>
        <dbReference type="ARBA" id="ARBA00008420"/>
    </source>
</evidence>
<dbReference type="EMBL" id="VFQE01000001">
    <property type="protein sequence ID" value="TQN44288.1"/>
    <property type="molecule type" value="Genomic_DNA"/>
</dbReference>
<dbReference type="NCBIfam" id="TIGR01313">
    <property type="entry name" value="therm_gnt_kin"/>
    <property type="match status" value="1"/>
</dbReference>
<dbReference type="AlphaFoldDB" id="A0A543PJN2"/>
<evidence type="ECO:0000256" key="11">
    <source>
        <dbReference type="SAM" id="MobiDB-lite"/>
    </source>
</evidence>
<protein>
    <recommendedName>
        <fullName evidence="3 10">Gluconokinase</fullName>
        <ecNumber evidence="3 10">2.7.1.12</ecNumber>
    </recommendedName>
</protein>
<keyword evidence="8" id="KW-0311">Gluconate utilization</keyword>
<evidence type="ECO:0000256" key="10">
    <source>
        <dbReference type="RuleBase" id="RU363066"/>
    </source>
</evidence>
<dbReference type="SUPFAM" id="SSF52540">
    <property type="entry name" value="P-loop containing nucleoside triphosphate hydrolases"/>
    <property type="match status" value="1"/>
</dbReference>
<evidence type="ECO:0000256" key="6">
    <source>
        <dbReference type="ARBA" id="ARBA00022777"/>
    </source>
</evidence>
<evidence type="ECO:0000256" key="8">
    <source>
        <dbReference type="ARBA" id="ARBA00023064"/>
    </source>
</evidence>
<keyword evidence="13" id="KW-1185">Reference proteome</keyword>
<keyword evidence="4 10" id="KW-0808">Transferase</keyword>
<keyword evidence="6 10" id="KW-0418">Kinase</keyword>
<accession>A0A543PJN2</accession>
<comment type="catalytic activity">
    <reaction evidence="9 10">
        <text>D-gluconate + ATP = 6-phospho-D-gluconate + ADP + H(+)</text>
        <dbReference type="Rhea" id="RHEA:19433"/>
        <dbReference type="ChEBI" id="CHEBI:15378"/>
        <dbReference type="ChEBI" id="CHEBI:18391"/>
        <dbReference type="ChEBI" id="CHEBI:30616"/>
        <dbReference type="ChEBI" id="CHEBI:58759"/>
        <dbReference type="ChEBI" id="CHEBI:456216"/>
        <dbReference type="EC" id="2.7.1.12"/>
    </reaction>
</comment>
<evidence type="ECO:0000256" key="5">
    <source>
        <dbReference type="ARBA" id="ARBA00022741"/>
    </source>
</evidence>